<evidence type="ECO:0000313" key="1">
    <source>
        <dbReference type="EMBL" id="ASC71281.1"/>
    </source>
</evidence>
<sequence length="67" mass="7153">MADQRYGLTGHGRGQGRWALGLGLPLLLAVGCQQAPAVPTRSLQIHQDWVLRSPVVSVGDYRASTVA</sequence>
<dbReference type="RefSeq" id="WP_080813312.1">
    <property type="nucleotide sequence ID" value="NZ_CP021983.2"/>
</dbReference>
<dbReference type="KEGG" id="hhg:XM38_022330"/>
<dbReference type="Proteomes" id="UP000191901">
    <property type="component" value="Chromosome"/>
</dbReference>
<gene>
    <name evidence="1" type="ORF">XM38_022330</name>
</gene>
<reference evidence="1 2" key="1">
    <citation type="journal article" date="2016" name="Biochim. Biophys. Acta">
        <title>Characterization of red-shifted phycobilisomes isolated from the chlorophyll f-containing cyanobacterium Halomicronema hongdechloris.</title>
        <authorList>
            <person name="Li Y."/>
            <person name="Lin Y."/>
            <person name="Garvey C.J."/>
            <person name="Birch D."/>
            <person name="Corkery R.W."/>
            <person name="Loughlin P.C."/>
            <person name="Scheer H."/>
            <person name="Willows R.D."/>
            <person name="Chen M."/>
        </authorList>
    </citation>
    <scope>NUCLEOTIDE SEQUENCE [LARGE SCALE GENOMIC DNA]</scope>
    <source>
        <strain evidence="1 2">C2206</strain>
    </source>
</reference>
<organism evidence="1 2">
    <name type="scientific">Halomicronema hongdechloris C2206</name>
    <dbReference type="NCBI Taxonomy" id="1641165"/>
    <lineage>
        <taxon>Bacteria</taxon>
        <taxon>Bacillati</taxon>
        <taxon>Cyanobacteriota</taxon>
        <taxon>Cyanophyceae</taxon>
        <taxon>Nodosilineales</taxon>
        <taxon>Nodosilineaceae</taxon>
        <taxon>Halomicronema</taxon>
    </lineage>
</organism>
<dbReference type="PROSITE" id="PS51257">
    <property type="entry name" value="PROKAR_LIPOPROTEIN"/>
    <property type="match status" value="1"/>
</dbReference>
<protein>
    <submittedName>
        <fullName evidence="1">Uncharacterized protein</fullName>
    </submittedName>
</protein>
<dbReference type="AlphaFoldDB" id="A0A1Z3HLV3"/>
<accession>A0A1Z3HLV3</accession>
<dbReference type="EMBL" id="CP021983">
    <property type="protein sequence ID" value="ASC71281.1"/>
    <property type="molecule type" value="Genomic_DNA"/>
</dbReference>
<keyword evidence="2" id="KW-1185">Reference proteome</keyword>
<proteinExistence type="predicted"/>
<name>A0A1Z3HLV3_9CYAN</name>
<evidence type="ECO:0000313" key="2">
    <source>
        <dbReference type="Proteomes" id="UP000191901"/>
    </source>
</evidence>